<feature type="region of interest" description="Disordered" evidence="3">
    <location>
        <begin position="922"/>
        <end position="978"/>
    </location>
</feature>
<evidence type="ECO:0000256" key="1">
    <source>
        <dbReference type="ARBA" id="ARBA00004429"/>
    </source>
</evidence>
<feature type="transmembrane region" description="Helical" evidence="4">
    <location>
        <begin position="476"/>
        <end position="493"/>
    </location>
</feature>
<feature type="transmembrane region" description="Helical" evidence="4">
    <location>
        <begin position="12"/>
        <end position="30"/>
    </location>
</feature>
<feature type="transmembrane region" description="Helical" evidence="4">
    <location>
        <begin position="695"/>
        <end position="714"/>
    </location>
</feature>
<keyword evidence="4" id="KW-0812">Transmembrane</keyword>
<dbReference type="InterPro" id="IPR036259">
    <property type="entry name" value="MFS_trans_sf"/>
</dbReference>
<keyword evidence="4" id="KW-0472">Membrane</keyword>
<dbReference type="OrthoDB" id="546893at2759"/>
<feature type="transmembrane region" description="Helical" evidence="4">
    <location>
        <begin position="576"/>
        <end position="595"/>
    </location>
</feature>
<dbReference type="InterPro" id="IPR049326">
    <property type="entry name" value="Rhodopsin_dom_fungi"/>
</dbReference>
<feature type="compositionally biased region" description="Acidic residues" evidence="3">
    <location>
        <begin position="969"/>
        <end position="978"/>
    </location>
</feature>
<dbReference type="GO" id="GO:0005886">
    <property type="term" value="C:plasma membrane"/>
    <property type="evidence" value="ECO:0007669"/>
    <property type="project" value="UniProtKB-SubCell"/>
</dbReference>
<dbReference type="InterPro" id="IPR011701">
    <property type="entry name" value="MFS"/>
</dbReference>
<feature type="transmembrane region" description="Helical" evidence="4">
    <location>
        <begin position="174"/>
        <end position="192"/>
    </location>
</feature>
<feature type="domain" description="Rhodopsin" evidence="5">
    <location>
        <begin position="26"/>
        <end position="286"/>
    </location>
</feature>
<dbReference type="Pfam" id="PF07690">
    <property type="entry name" value="MFS_1"/>
    <property type="match status" value="1"/>
</dbReference>
<dbReference type="RefSeq" id="XP_018694212.1">
    <property type="nucleotide sequence ID" value="XM_018837359.1"/>
</dbReference>
<protein>
    <submittedName>
        <fullName evidence="6">MFS transporter, FHS family, L-fucose permease</fullName>
    </submittedName>
</protein>
<organism evidence="6 7">
    <name type="scientific">Fonsecaea erecta</name>
    <dbReference type="NCBI Taxonomy" id="1367422"/>
    <lineage>
        <taxon>Eukaryota</taxon>
        <taxon>Fungi</taxon>
        <taxon>Dikarya</taxon>
        <taxon>Ascomycota</taxon>
        <taxon>Pezizomycotina</taxon>
        <taxon>Eurotiomycetes</taxon>
        <taxon>Chaetothyriomycetidae</taxon>
        <taxon>Chaetothyriales</taxon>
        <taxon>Herpotrichiellaceae</taxon>
        <taxon>Fonsecaea</taxon>
    </lineage>
</organism>
<comment type="subcellular location">
    <subcellularLocation>
        <location evidence="1">Cell inner membrane</location>
        <topology evidence="1">Multi-pass membrane protein</topology>
    </subcellularLocation>
</comment>
<evidence type="ECO:0000256" key="3">
    <source>
        <dbReference type="SAM" id="MobiDB-lite"/>
    </source>
</evidence>
<evidence type="ECO:0000313" key="6">
    <source>
        <dbReference type="EMBL" id="OAP60845.1"/>
    </source>
</evidence>
<dbReference type="PANTHER" id="PTHR43702">
    <property type="entry name" value="L-FUCOSE-PROTON SYMPORTER"/>
    <property type="match status" value="1"/>
</dbReference>
<feature type="compositionally biased region" description="Basic and acidic residues" evidence="3">
    <location>
        <begin position="857"/>
        <end position="867"/>
    </location>
</feature>
<dbReference type="InterPro" id="IPR050375">
    <property type="entry name" value="MFS_TsgA-like"/>
</dbReference>
<dbReference type="GeneID" id="30010015"/>
<sequence length="987" mass="107620">MVPDRGPATSAVTIVITVLATVFVAARFYTRAWLVRSIKQDDWWILAAWVFAVGFSTSICVAVKYGLGKHKQNIPDDAFSALRKAEYAFDILYNPALMLTKTSIIVFFLSVMSKDVDPVFKWCNWLTLAVVNIAGIALTLFNIFQCSPVSAGYLYPQPAHARCTDIVTLYLSSAPLNIITDIAILFLPMPILTGMRLPRKQKIILVATFSFGAFVAVVDVIRIAYLQQASLNRLKVVDGAGGSPSHIVEDNDFSWYASLSFMWSAVEVCIGIICACVPSLKPLFARFLPSFIRDAGDELASSNSIDLGKADEKGQRTDLPRGNVSILNNPAAFRRSIVKEYSGDEDGGQMGFLNFLAEPTDEGHAGPSLPNTADLSRRTTNKSAVSDFGFVKMSGKRNMLKLSNRQSAWPIAVVTIIFFLWGFAYGLLDTLNSQFQAAAKVSPGKALGLHAAYYGGYFAGPLTLGHFIFQRYGFKAVMIVGLAVYGCGTLVFWPSGVLLSYPAFVVSNCIVGFGLSCLEIAANPYIALCGPLEYAEARLNLSQAFQAIGTVCSPLLATKVLFKSVHNAPSLVDVQWAYLGIALFVFALAVVFYYVPLPEASNEQLEELADQRQRAYAAKIGPWKVKYVTLGLAVFSQWCYVGAQECVGNNIQGLIVAVTPASSLHPFDFSTVGHTVFAVGRFVAAFLNYVLKPRWILMGLYVGLVVCVALNMHLDGDAAAAIGMLTFFFEAGIFSIIFAVAMRGLGRHTKAGSALMTAAISGGAVFPPVQWAVAKGSDLRYSYCVPLAVAAFGMLFAIYLNLMPQARTQVDPVHGTRAKRGSEQATGRQSPSIQEDETLQQFGLPGIIARRKRKHRPESPSVEHIERQSTNLEDVPNSPVLMMDFADEKNCFPKPMPVVQQKQSKGHVAELALWPVGEDVSEASASSSGASGQLDSREPRHTGPAVADQANNEEIDVISRRHRPVWGEQGEDRDDDIDDYHAIMRKI</sequence>
<dbReference type="STRING" id="1367422.A0A178ZPB3"/>
<feature type="transmembrane region" description="Helical" evidence="4">
    <location>
        <begin position="720"/>
        <end position="742"/>
    </location>
</feature>
<dbReference type="GO" id="GO:0022857">
    <property type="term" value="F:transmembrane transporter activity"/>
    <property type="evidence" value="ECO:0007669"/>
    <property type="project" value="InterPro"/>
</dbReference>
<comment type="caution">
    <text evidence="6">The sequence shown here is derived from an EMBL/GenBank/DDBJ whole genome shotgun (WGS) entry which is preliminary data.</text>
</comment>
<feature type="region of interest" description="Disordered" evidence="3">
    <location>
        <begin position="813"/>
        <end position="877"/>
    </location>
</feature>
<reference evidence="6 7" key="1">
    <citation type="submission" date="2016-04" db="EMBL/GenBank/DDBJ databases">
        <title>Draft genome of Fonsecaea erecta CBS 125763.</title>
        <authorList>
            <person name="Weiss V.A."/>
            <person name="Vicente V.A."/>
            <person name="Raittz R.T."/>
            <person name="Moreno L.F."/>
            <person name="De Souza E.M."/>
            <person name="Pedrosa F.O."/>
            <person name="Steffens M.B."/>
            <person name="Faoro H."/>
            <person name="Tadra-Sfeir M.Z."/>
            <person name="Najafzadeh M.J."/>
            <person name="Felipe M.S."/>
            <person name="Teixeira M."/>
            <person name="Sun J."/>
            <person name="Xi L."/>
            <person name="Gomes R."/>
            <person name="De Azevedo C.M."/>
            <person name="Salgado C.G."/>
            <person name="Da Silva M.B."/>
            <person name="Nascimento M.F."/>
            <person name="Queiroz-Telles F."/>
            <person name="Attili D.S."/>
            <person name="Gorbushina A."/>
        </authorList>
    </citation>
    <scope>NUCLEOTIDE SEQUENCE [LARGE SCALE GENOMIC DNA]</scope>
    <source>
        <strain evidence="6 7">CBS 125763</strain>
    </source>
</reference>
<dbReference type="EMBL" id="LVYI01000004">
    <property type="protein sequence ID" value="OAP60845.1"/>
    <property type="molecule type" value="Genomic_DNA"/>
</dbReference>
<feature type="transmembrane region" description="Helical" evidence="4">
    <location>
        <begin position="87"/>
        <end position="110"/>
    </location>
</feature>
<dbReference type="Pfam" id="PF20684">
    <property type="entry name" value="Fung_rhodopsin"/>
    <property type="match status" value="1"/>
</dbReference>
<keyword evidence="7" id="KW-1185">Reference proteome</keyword>
<feature type="transmembrane region" description="Helical" evidence="4">
    <location>
        <begin position="122"/>
        <end position="144"/>
    </location>
</feature>
<dbReference type="Proteomes" id="UP000078343">
    <property type="component" value="Unassembled WGS sequence"/>
</dbReference>
<gene>
    <name evidence="6" type="ORF">AYL99_05847</name>
</gene>
<dbReference type="PANTHER" id="PTHR43702:SF13">
    <property type="entry name" value="MONOSACCHARIDE TRANSPORTER, PUTATIVE (AFU_ORTHOLOGUE AFUA_4G06630)-RELATED"/>
    <property type="match status" value="1"/>
</dbReference>
<accession>A0A178ZPB3</accession>
<feature type="transmembrane region" description="Helical" evidence="4">
    <location>
        <begin position="42"/>
        <end position="67"/>
    </location>
</feature>
<feature type="compositionally biased region" description="Low complexity" evidence="3">
    <location>
        <begin position="922"/>
        <end position="932"/>
    </location>
</feature>
<feature type="transmembrane region" description="Helical" evidence="4">
    <location>
        <begin position="407"/>
        <end position="428"/>
    </location>
</feature>
<feature type="transmembrane region" description="Helical" evidence="4">
    <location>
        <begin position="448"/>
        <end position="469"/>
    </location>
</feature>
<keyword evidence="4" id="KW-1133">Transmembrane helix</keyword>
<feature type="transmembrane region" description="Helical" evidence="4">
    <location>
        <begin position="204"/>
        <end position="225"/>
    </location>
</feature>
<evidence type="ECO:0000313" key="7">
    <source>
        <dbReference type="Proteomes" id="UP000078343"/>
    </source>
</evidence>
<evidence type="ECO:0000256" key="2">
    <source>
        <dbReference type="ARBA" id="ARBA00022475"/>
    </source>
</evidence>
<dbReference type="AlphaFoldDB" id="A0A178ZPB3"/>
<feature type="compositionally biased region" description="Polar residues" evidence="3">
    <location>
        <begin position="823"/>
        <end position="833"/>
    </location>
</feature>
<dbReference type="Gene3D" id="1.20.1250.20">
    <property type="entry name" value="MFS general substrate transporter like domains"/>
    <property type="match status" value="2"/>
</dbReference>
<keyword evidence="2" id="KW-1003">Cell membrane</keyword>
<evidence type="ECO:0000259" key="5">
    <source>
        <dbReference type="Pfam" id="PF20684"/>
    </source>
</evidence>
<feature type="transmembrane region" description="Helical" evidence="4">
    <location>
        <begin position="780"/>
        <end position="800"/>
    </location>
</feature>
<dbReference type="SUPFAM" id="SSF103473">
    <property type="entry name" value="MFS general substrate transporter"/>
    <property type="match status" value="1"/>
</dbReference>
<name>A0A178ZPB3_9EURO</name>
<feature type="transmembrane region" description="Helical" evidence="4">
    <location>
        <begin position="754"/>
        <end position="774"/>
    </location>
</feature>
<evidence type="ECO:0000256" key="4">
    <source>
        <dbReference type="SAM" id="Phobius"/>
    </source>
</evidence>
<proteinExistence type="predicted"/>